<dbReference type="InterPro" id="IPR052345">
    <property type="entry name" value="Rad_response_metalloprotease"/>
</dbReference>
<dbReference type="Gene3D" id="1.10.10.2910">
    <property type="match status" value="1"/>
</dbReference>
<dbReference type="Proteomes" id="UP000197269">
    <property type="component" value="Unassembled WGS sequence"/>
</dbReference>
<dbReference type="InterPro" id="IPR010359">
    <property type="entry name" value="IrrE_HExxH"/>
</dbReference>
<dbReference type="Pfam" id="PF06114">
    <property type="entry name" value="Peptidase_M78"/>
    <property type="match status" value="1"/>
</dbReference>
<evidence type="ECO:0000313" key="2">
    <source>
        <dbReference type="EMBL" id="OWO94809.1"/>
    </source>
</evidence>
<dbReference type="PANTHER" id="PTHR43236:SF2">
    <property type="entry name" value="BLL0069 PROTEIN"/>
    <property type="match status" value="1"/>
</dbReference>
<accession>A0A246DWS8</accession>
<reference evidence="2 3" key="1">
    <citation type="submission" date="2017-03" db="EMBL/GenBank/DDBJ databases">
        <title>Genome of strain Rhizobium sp. CNPSo 668.</title>
        <authorList>
            <person name="Ribeiro R."/>
        </authorList>
    </citation>
    <scope>NUCLEOTIDE SEQUENCE [LARGE SCALE GENOMIC DNA]</scope>
    <source>
        <strain evidence="2 3">CNPSo 668</strain>
    </source>
</reference>
<gene>
    <name evidence="2" type="ORF">B5E41_10295</name>
</gene>
<evidence type="ECO:0000313" key="3">
    <source>
        <dbReference type="Proteomes" id="UP000197269"/>
    </source>
</evidence>
<evidence type="ECO:0000259" key="1">
    <source>
        <dbReference type="Pfam" id="PF06114"/>
    </source>
</evidence>
<proteinExistence type="predicted"/>
<name>A0A246DWS8_9HYPH</name>
<comment type="caution">
    <text evidence="2">The sequence shown here is derived from an EMBL/GenBank/DDBJ whole genome shotgun (WGS) entry which is preliminary data.</text>
</comment>
<protein>
    <recommendedName>
        <fullName evidence="1">IrrE N-terminal-like domain-containing protein</fullName>
    </recommendedName>
</protein>
<feature type="domain" description="IrrE N-terminal-like" evidence="1">
    <location>
        <begin position="370"/>
        <end position="459"/>
    </location>
</feature>
<sequence>MSGGIREVCEDKYNKARLMNVEFRLVDVKDRRTTQRLALFVDGAPIWPVRGLNTFLEIQIDDLLSHLTEFWKPLMLRQTYPLDLNPVRPSTLLAVAKDSWAEKPVRDVDWEDEQVCFFRDCHDLSKCFGGYFDLPPLWIFRSGDEMLIDTVEGEVEHIDFGAARLALETVGDAIAARLNEEGPRWSKLISAWRNRDQGGEFRLLSWATSLDEATARDFAQKGYLDIPKTVTEAANDNSELRIAARMASALPREQIEMILDKVRSIPLHPSKTLETLASEIWKHLETDEPYARPFEQGEAAARYLRSALGYSPEGSIDVFDVARALGINVILDNAVLPALDGLAVSGRLHGPAAWLNADSERHAGHGKASDRGQVRITLAHELCHLLLDGRNALGAVEVLRSRMPKAIEQRAKAFAGELLLPTEAAMNAWRDAHRPMNAIDLDKLLQKLCDEYTVSKSVASWKVQHGARELGAHLAQTLDIVVPRR</sequence>
<dbReference type="EMBL" id="MXPU01000006">
    <property type="protein sequence ID" value="OWO94809.1"/>
    <property type="molecule type" value="Genomic_DNA"/>
</dbReference>
<dbReference type="PANTHER" id="PTHR43236">
    <property type="entry name" value="ANTITOXIN HIGA1"/>
    <property type="match status" value="1"/>
</dbReference>
<organism evidence="2 3">
    <name type="scientific">Rhizobium esperanzae</name>
    <dbReference type="NCBI Taxonomy" id="1967781"/>
    <lineage>
        <taxon>Bacteria</taxon>
        <taxon>Pseudomonadati</taxon>
        <taxon>Pseudomonadota</taxon>
        <taxon>Alphaproteobacteria</taxon>
        <taxon>Hyphomicrobiales</taxon>
        <taxon>Rhizobiaceae</taxon>
        <taxon>Rhizobium/Agrobacterium group</taxon>
        <taxon>Rhizobium</taxon>
    </lineage>
</organism>
<dbReference type="AlphaFoldDB" id="A0A246DWS8"/>